<gene>
    <name evidence="1" type="ORF">LCGC14_1127960</name>
</gene>
<dbReference type="SUPFAM" id="SSF110857">
    <property type="entry name" value="Gamma-glutamyl cyclotransferase-like"/>
    <property type="match status" value="1"/>
</dbReference>
<evidence type="ECO:0000313" key="1">
    <source>
        <dbReference type="EMBL" id="KKN01418.1"/>
    </source>
</evidence>
<dbReference type="InterPro" id="IPR013024">
    <property type="entry name" value="GGCT-like"/>
</dbReference>
<reference evidence="1" key="1">
    <citation type="journal article" date="2015" name="Nature">
        <title>Complex archaea that bridge the gap between prokaryotes and eukaryotes.</title>
        <authorList>
            <person name="Spang A."/>
            <person name="Saw J.H."/>
            <person name="Jorgensen S.L."/>
            <person name="Zaremba-Niedzwiedzka K."/>
            <person name="Martijn J."/>
            <person name="Lind A.E."/>
            <person name="van Eijk R."/>
            <person name="Schleper C."/>
            <person name="Guy L."/>
            <person name="Ettema T.J."/>
        </authorList>
    </citation>
    <scope>NUCLEOTIDE SEQUENCE</scope>
</reference>
<dbReference type="CDD" id="cd06661">
    <property type="entry name" value="GGCT_like"/>
    <property type="match status" value="1"/>
</dbReference>
<dbReference type="EMBL" id="LAZR01005264">
    <property type="protein sequence ID" value="KKN01418.1"/>
    <property type="molecule type" value="Genomic_DNA"/>
</dbReference>
<dbReference type="Gene3D" id="3.10.490.10">
    <property type="entry name" value="Gamma-glutamyl cyclotransferase-like"/>
    <property type="match status" value="1"/>
</dbReference>
<comment type="caution">
    <text evidence="1">The sequence shown here is derived from an EMBL/GenBank/DDBJ whole genome shotgun (WGS) entry which is preliminary data.</text>
</comment>
<protein>
    <recommendedName>
        <fullName evidence="2">Gamma-glutamylcyclotransferase AIG2-like domain-containing protein</fullName>
    </recommendedName>
</protein>
<accession>A0A0F9Q7S8</accession>
<name>A0A0F9Q7S8_9ZZZZ</name>
<dbReference type="InterPro" id="IPR036568">
    <property type="entry name" value="GGCT-like_sf"/>
</dbReference>
<organism evidence="1">
    <name type="scientific">marine sediment metagenome</name>
    <dbReference type="NCBI Taxonomy" id="412755"/>
    <lineage>
        <taxon>unclassified sequences</taxon>
        <taxon>metagenomes</taxon>
        <taxon>ecological metagenomes</taxon>
    </lineage>
</organism>
<proteinExistence type="predicted"/>
<dbReference type="AlphaFoldDB" id="A0A0F9Q7S8"/>
<sequence>MTPYFFGYGSLVNRNTHAYPDGRPAQLQGWRRQWVRTERLGQVFLSVEPDATTTIDGLIAAVPGADWQALDTRETGYKRIGSGAAVLHDIIPAPEMAHYSIPSEAHRKQGDDTILLSYVDVVVQGFLREFGLDGVSRFFDTTRGWETPILNDRASPLYPRHQTLTPQETAVVDLHLERVQADIK</sequence>
<evidence type="ECO:0008006" key="2">
    <source>
        <dbReference type="Google" id="ProtNLM"/>
    </source>
</evidence>